<gene>
    <name evidence="2" type="ORF">CHGG_03798</name>
</gene>
<dbReference type="OrthoDB" id="10674699at2759"/>
<feature type="compositionally biased region" description="Low complexity" evidence="1">
    <location>
        <begin position="257"/>
        <end position="266"/>
    </location>
</feature>
<feature type="compositionally biased region" description="Low complexity" evidence="1">
    <location>
        <begin position="193"/>
        <end position="213"/>
    </location>
</feature>
<dbReference type="Proteomes" id="UP000001056">
    <property type="component" value="Unassembled WGS sequence"/>
</dbReference>
<dbReference type="EMBL" id="CH408032">
    <property type="protein sequence ID" value="EAQ87179.1"/>
    <property type="molecule type" value="Genomic_DNA"/>
</dbReference>
<name>Q2H348_CHAGB</name>
<feature type="region of interest" description="Disordered" evidence="1">
    <location>
        <begin position="193"/>
        <end position="364"/>
    </location>
</feature>
<evidence type="ECO:0000313" key="3">
    <source>
        <dbReference type="Proteomes" id="UP000001056"/>
    </source>
</evidence>
<sequence length="364" mass="38798">MAAPAQSTSERGYESRPTWQQLFNDGMQCYYWLRSDQSSKGNCLTTKSKSCLVATVCFDDDGYYRVFHCTIPRGQFENYMWSGALKTPQWWAAASTPIQPETLPNPLFHAEDGALFLCESTMGTLVPGPGCEGVRMLVCGLKGGTSKPGKTKLCAAGSPKRPDSKTVAERLNVRFLGTGSPSDLDAADALLHQQQLQQQQQQRPSSNSSNESGYSGGSILDSAYIDPSNGDIVASDGTRGSTPGRPHQDQGSRSRRSGAPSSNSMSLLTQGMSTLSMGRGGNARHSRGPQNGGTAAQSGGFQVSPPRGTGPQSANRSTLRQSSGSAQTTSRQSSTVRLTTRPSSSGQSTARDPRRSAGREERRG</sequence>
<keyword evidence="3" id="KW-1185">Reference proteome</keyword>
<feature type="compositionally biased region" description="Polar residues" evidence="1">
    <location>
        <begin position="310"/>
        <end position="350"/>
    </location>
</feature>
<organism evidence="2 3">
    <name type="scientific">Chaetomium globosum (strain ATCC 6205 / CBS 148.51 / DSM 1962 / NBRC 6347 / NRRL 1970)</name>
    <name type="common">Soil fungus</name>
    <dbReference type="NCBI Taxonomy" id="306901"/>
    <lineage>
        <taxon>Eukaryota</taxon>
        <taxon>Fungi</taxon>
        <taxon>Dikarya</taxon>
        <taxon>Ascomycota</taxon>
        <taxon>Pezizomycotina</taxon>
        <taxon>Sordariomycetes</taxon>
        <taxon>Sordariomycetidae</taxon>
        <taxon>Sordariales</taxon>
        <taxon>Chaetomiaceae</taxon>
        <taxon>Chaetomium</taxon>
    </lineage>
</organism>
<reference evidence="3" key="1">
    <citation type="journal article" date="2015" name="Genome Announc.">
        <title>Draft genome sequence of the cellulolytic fungus Chaetomium globosum.</title>
        <authorList>
            <person name="Cuomo C.A."/>
            <person name="Untereiner W.A."/>
            <person name="Ma L.-J."/>
            <person name="Grabherr M."/>
            <person name="Birren B.W."/>
        </authorList>
    </citation>
    <scope>NUCLEOTIDE SEQUENCE [LARGE SCALE GENOMIC DNA]</scope>
    <source>
        <strain evidence="3">ATCC 6205 / CBS 148.51 / DSM 1962 / NBRC 6347 / NRRL 1970</strain>
    </source>
</reference>
<dbReference type="RefSeq" id="XP_001223012.1">
    <property type="nucleotide sequence ID" value="XM_001223011.1"/>
</dbReference>
<dbReference type="VEuPathDB" id="FungiDB:CHGG_03798"/>
<evidence type="ECO:0000313" key="2">
    <source>
        <dbReference type="EMBL" id="EAQ87179.1"/>
    </source>
</evidence>
<protein>
    <submittedName>
        <fullName evidence="2">Uncharacterized protein</fullName>
    </submittedName>
</protein>
<dbReference type="InParanoid" id="Q2H348"/>
<feature type="compositionally biased region" description="Basic and acidic residues" evidence="1">
    <location>
        <begin position="351"/>
        <end position="364"/>
    </location>
</feature>
<feature type="compositionally biased region" description="Polar residues" evidence="1">
    <location>
        <begin position="288"/>
        <end position="301"/>
    </location>
</feature>
<feature type="region of interest" description="Disordered" evidence="1">
    <location>
        <begin position="145"/>
        <end position="165"/>
    </location>
</feature>
<accession>Q2H348</accession>
<proteinExistence type="predicted"/>
<feature type="compositionally biased region" description="Polar residues" evidence="1">
    <location>
        <begin position="267"/>
        <end position="276"/>
    </location>
</feature>
<dbReference type="HOGENOM" id="CLU_760771_0_0_1"/>
<dbReference type="AlphaFoldDB" id="Q2H348"/>
<evidence type="ECO:0000256" key="1">
    <source>
        <dbReference type="SAM" id="MobiDB-lite"/>
    </source>
</evidence>
<dbReference type="GeneID" id="4393046"/>